<name>A0A2J8AZV3_9FIRM</name>
<dbReference type="Pfam" id="PF08264">
    <property type="entry name" value="Anticodon_1"/>
    <property type="match status" value="1"/>
</dbReference>
<dbReference type="InterPro" id="IPR002302">
    <property type="entry name" value="Leu-tRNA-ligase"/>
</dbReference>
<comment type="caution">
    <text evidence="15">The sequence shown here is derived from an EMBL/GenBank/DDBJ whole genome shotgun (WGS) entry which is preliminary data.</text>
</comment>
<comment type="catalytic activity">
    <reaction evidence="8 9">
        <text>tRNA(Leu) + L-leucine + ATP = L-leucyl-tRNA(Leu) + AMP + diphosphate</text>
        <dbReference type="Rhea" id="RHEA:11688"/>
        <dbReference type="Rhea" id="RHEA-COMP:9613"/>
        <dbReference type="Rhea" id="RHEA-COMP:9622"/>
        <dbReference type="ChEBI" id="CHEBI:30616"/>
        <dbReference type="ChEBI" id="CHEBI:33019"/>
        <dbReference type="ChEBI" id="CHEBI:57427"/>
        <dbReference type="ChEBI" id="CHEBI:78442"/>
        <dbReference type="ChEBI" id="CHEBI:78494"/>
        <dbReference type="ChEBI" id="CHEBI:456215"/>
        <dbReference type="EC" id="6.1.1.4"/>
    </reaction>
</comment>
<dbReference type="Pfam" id="PF00133">
    <property type="entry name" value="tRNA-synt_1"/>
    <property type="match status" value="1"/>
</dbReference>
<dbReference type="EC" id="6.1.1.4" evidence="9"/>
<reference evidence="16" key="1">
    <citation type="submission" date="2017-04" db="EMBL/GenBank/DDBJ databases">
        <authorList>
            <person name="Bumgarner R.E."/>
            <person name="Fredricks D.N."/>
            <person name="Srinivasan S."/>
        </authorList>
    </citation>
    <scope>NUCLEOTIDE SEQUENCE [LARGE SCALE GENOMIC DNA]</scope>
    <source>
        <strain evidence="16">KA00405</strain>
    </source>
</reference>
<feature type="domain" description="Methionyl/Leucyl tRNA synthetase" evidence="13">
    <location>
        <begin position="43"/>
        <end position="182"/>
    </location>
</feature>
<feature type="domain" description="Leucyl-tRNA synthetase editing" evidence="14">
    <location>
        <begin position="219"/>
        <end position="409"/>
    </location>
</feature>
<dbReference type="Gene3D" id="3.40.50.620">
    <property type="entry name" value="HUPs"/>
    <property type="match status" value="2"/>
</dbReference>
<evidence type="ECO:0000313" key="16">
    <source>
        <dbReference type="Proteomes" id="UP000236394"/>
    </source>
</evidence>
<comment type="caution">
    <text evidence="9">Lacks conserved residue(s) required for the propagation of feature annotation.</text>
</comment>
<dbReference type="SUPFAM" id="SSF52374">
    <property type="entry name" value="Nucleotidylyl transferase"/>
    <property type="match status" value="1"/>
</dbReference>
<evidence type="ECO:0000256" key="7">
    <source>
        <dbReference type="ARBA" id="ARBA00023146"/>
    </source>
</evidence>
<dbReference type="GO" id="GO:0004823">
    <property type="term" value="F:leucine-tRNA ligase activity"/>
    <property type="evidence" value="ECO:0007669"/>
    <property type="project" value="UniProtKB-UniRule"/>
</dbReference>
<evidence type="ECO:0000256" key="10">
    <source>
        <dbReference type="RuleBase" id="RU363039"/>
    </source>
</evidence>
<evidence type="ECO:0000256" key="2">
    <source>
        <dbReference type="ARBA" id="ARBA00022490"/>
    </source>
</evidence>
<dbReference type="Pfam" id="PF13603">
    <property type="entry name" value="tRNA-synt_1_2"/>
    <property type="match status" value="1"/>
</dbReference>
<dbReference type="GO" id="GO:0006429">
    <property type="term" value="P:leucyl-tRNA aminoacylation"/>
    <property type="evidence" value="ECO:0007669"/>
    <property type="project" value="UniProtKB-UniRule"/>
</dbReference>
<dbReference type="InterPro" id="IPR015413">
    <property type="entry name" value="Methionyl/Leucyl_tRNA_Synth"/>
</dbReference>
<dbReference type="Gene3D" id="1.10.730.10">
    <property type="entry name" value="Isoleucyl-tRNA Synthetase, Domain 1"/>
    <property type="match status" value="1"/>
</dbReference>
<dbReference type="InterPro" id="IPR009080">
    <property type="entry name" value="tRNAsynth_Ia_anticodon-bd"/>
</dbReference>
<dbReference type="FunFam" id="3.40.50.620:FF:000003">
    <property type="entry name" value="Leucine--tRNA ligase"/>
    <property type="match status" value="1"/>
</dbReference>
<gene>
    <name evidence="9" type="primary">leuS</name>
    <name evidence="15" type="ORF">B7R76_06825</name>
</gene>
<evidence type="ECO:0000256" key="5">
    <source>
        <dbReference type="ARBA" id="ARBA00022840"/>
    </source>
</evidence>
<comment type="similarity">
    <text evidence="1 9 10">Belongs to the class-I aminoacyl-tRNA synthetase family.</text>
</comment>
<dbReference type="CDD" id="cd07958">
    <property type="entry name" value="Anticodon_Ia_Leu_BEm"/>
    <property type="match status" value="1"/>
</dbReference>
<proteinExistence type="inferred from homology"/>
<dbReference type="InterPro" id="IPR013155">
    <property type="entry name" value="M/V/L/I-tRNA-synth_anticd-bd"/>
</dbReference>
<feature type="domain" description="Methionyl/Valyl/Leucyl/Isoleucyl-tRNA synthetase anticodon-binding" evidence="12">
    <location>
        <begin position="677"/>
        <end position="800"/>
    </location>
</feature>
<evidence type="ECO:0000313" key="15">
    <source>
        <dbReference type="EMBL" id="PNH18042.1"/>
    </source>
</evidence>
<dbReference type="PANTHER" id="PTHR43740:SF2">
    <property type="entry name" value="LEUCINE--TRNA LIGASE, MITOCHONDRIAL"/>
    <property type="match status" value="1"/>
</dbReference>
<sequence length="837" mass="94122">MSYSTQIDRKWQKKWEEWGMTRFDPKAPGKKLYCLEMFSYPSAAKLHVGHWYNYALSDSWARLKKMQGYNVFQPMGFDAFGLPAENYAIKTGIPPETSTLKNIATMEDQLKQMGGLFAWDHEIFTCKPDYYKWTQWLFLQLYKHGMAYRKNAPVNWCPSCQTVLANEQVIGGRCERCDSEIQHKNLTQWFFSITKYAQELLDCLPQLDWPEKTKKIQTNWIGRSEGSHVTFTAEKNGQVIRKVDGSALELTVFTTRVDTLLGVSYVVCAPENEIVPLLLTDNCRAEAEAYIAATAKADEIARLATDRPKTGVFTGAYAVHPLTGAKVPIWLSDYVIASYGTGVVMAVPAHDERDYAFATKYNLPVKQVIAAPGKAETELPYCEPGVLTNSGEFDGLTSAEACQAIVAALEKLGRGCKHVNYRLRDWLVSRQRYWGAPIPVIHCPDCGAVPVPEKDLPVLLPKDVEFKPDGKSPLTTSATFMNTTCPCCGKPAQRDPDTLDTFVCSSWYYLRYVDPHLADKPFDRNDVNQMCPVDKYIGGAEHAAMHLLYARFINKALRDMGFLDFDEPFKSLVHQGTILGEDGQKMSKSRGNTISPDTYVNEYGSDVFRLYLAFAFAYTEGGPWSDSGVRAVAKMLNRVERYTAELKDRMAESKLAWNELKQPIHSALNAAEKELNLVLNTSVRGVTVDAERFQFNTSISRIMEVLNAMQKYLGDEADRDAVSLSFLAYTHQLTLRLLAPFAPHFCEEMWEQLGYTSSIINSGWPAVDETALVRDEVEIAVQFNGAVKHRLMIPTAASAAEVEALVKADETVLKLLGERKIVKFIYIKGRLANLVVK</sequence>
<organism evidence="15 16">
    <name type="scientific">Mageeibacillus indolicus</name>
    <dbReference type="NCBI Taxonomy" id="884684"/>
    <lineage>
        <taxon>Bacteria</taxon>
        <taxon>Bacillati</taxon>
        <taxon>Bacillota</taxon>
        <taxon>Clostridia</taxon>
        <taxon>Eubacteriales</taxon>
        <taxon>Oscillospiraceae</taxon>
        <taxon>Mageeibacillus</taxon>
    </lineage>
</organism>
<evidence type="ECO:0000256" key="1">
    <source>
        <dbReference type="ARBA" id="ARBA00005594"/>
    </source>
</evidence>
<dbReference type="Gene3D" id="3.10.20.590">
    <property type="match status" value="1"/>
</dbReference>
<keyword evidence="6 9" id="KW-0648">Protein biosynthesis</keyword>
<dbReference type="NCBIfam" id="TIGR00396">
    <property type="entry name" value="leuS_bact"/>
    <property type="match status" value="1"/>
</dbReference>
<dbReference type="InterPro" id="IPR002300">
    <property type="entry name" value="aa-tRNA-synth_Ia"/>
</dbReference>
<evidence type="ECO:0000259" key="11">
    <source>
        <dbReference type="Pfam" id="PF00133"/>
    </source>
</evidence>
<dbReference type="SUPFAM" id="SSF50677">
    <property type="entry name" value="ValRS/IleRS/LeuRS editing domain"/>
    <property type="match status" value="1"/>
</dbReference>
<keyword evidence="2 9" id="KW-0963">Cytoplasm</keyword>
<dbReference type="EMBL" id="NBZD01000004">
    <property type="protein sequence ID" value="PNH18042.1"/>
    <property type="molecule type" value="Genomic_DNA"/>
</dbReference>
<evidence type="ECO:0000256" key="3">
    <source>
        <dbReference type="ARBA" id="ARBA00022598"/>
    </source>
</evidence>
<dbReference type="PANTHER" id="PTHR43740">
    <property type="entry name" value="LEUCYL-TRNA SYNTHETASE"/>
    <property type="match status" value="1"/>
</dbReference>
<feature type="binding site" evidence="9">
    <location>
        <position position="588"/>
    </location>
    <ligand>
        <name>ATP</name>
        <dbReference type="ChEBI" id="CHEBI:30616"/>
    </ligand>
</feature>
<dbReference type="Pfam" id="PF09334">
    <property type="entry name" value="tRNA-synt_1g"/>
    <property type="match status" value="1"/>
</dbReference>
<evidence type="ECO:0000256" key="4">
    <source>
        <dbReference type="ARBA" id="ARBA00022741"/>
    </source>
</evidence>
<accession>A0A2J8AZV3</accession>
<evidence type="ECO:0000259" key="14">
    <source>
        <dbReference type="Pfam" id="PF13603"/>
    </source>
</evidence>
<evidence type="ECO:0000256" key="9">
    <source>
        <dbReference type="HAMAP-Rule" id="MF_00049"/>
    </source>
</evidence>
<keyword evidence="4 9" id="KW-0547">Nucleotide-binding</keyword>
<evidence type="ECO:0000259" key="13">
    <source>
        <dbReference type="Pfam" id="PF09334"/>
    </source>
</evidence>
<keyword evidence="7 9" id="KW-0030">Aminoacyl-tRNA synthetase</keyword>
<keyword evidence="3 9" id="KW-0436">Ligase</keyword>
<dbReference type="AlphaFoldDB" id="A0A2J8AZV3"/>
<dbReference type="InterPro" id="IPR025709">
    <property type="entry name" value="Leu_tRNA-synth_edit"/>
</dbReference>
<dbReference type="CDD" id="cd00812">
    <property type="entry name" value="LeuRS_core"/>
    <property type="match status" value="1"/>
</dbReference>
<dbReference type="Proteomes" id="UP000236394">
    <property type="component" value="Unassembled WGS sequence"/>
</dbReference>
<evidence type="ECO:0000256" key="8">
    <source>
        <dbReference type="ARBA" id="ARBA00047469"/>
    </source>
</evidence>
<dbReference type="InterPro" id="IPR009008">
    <property type="entry name" value="Val/Leu/Ile-tRNA-synth_edit"/>
</dbReference>
<keyword evidence="5 9" id="KW-0067">ATP-binding</keyword>
<dbReference type="FunFam" id="1.10.730.10:FF:000002">
    <property type="entry name" value="Leucine--tRNA ligase"/>
    <property type="match status" value="1"/>
</dbReference>
<dbReference type="InterPro" id="IPR014729">
    <property type="entry name" value="Rossmann-like_a/b/a_fold"/>
</dbReference>
<feature type="short sequence motif" description="'KMSKS' region" evidence="9">
    <location>
        <begin position="585"/>
        <end position="589"/>
    </location>
</feature>
<evidence type="ECO:0000259" key="12">
    <source>
        <dbReference type="Pfam" id="PF08264"/>
    </source>
</evidence>
<dbReference type="GO" id="GO:0005524">
    <property type="term" value="F:ATP binding"/>
    <property type="evidence" value="ECO:0007669"/>
    <property type="project" value="UniProtKB-UniRule"/>
</dbReference>
<feature type="domain" description="Aminoacyl-tRNA synthetase class Ia" evidence="11">
    <location>
        <begin position="423"/>
        <end position="614"/>
    </location>
</feature>
<dbReference type="SUPFAM" id="SSF47323">
    <property type="entry name" value="Anticodon-binding domain of a subclass of class I aminoacyl-tRNA synthetases"/>
    <property type="match status" value="1"/>
</dbReference>
<evidence type="ECO:0000256" key="6">
    <source>
        <dbReference type="ARBA" id="ARBA00022917"/>
    </source>
</evidence>
<protein>
    <recommendedName>
        <fullName evidence="9">Leucine--tRNA ligase</fullName>
        <ecNumber evidence="9">6.1.1.4</ecNumber>
    </recommendedName>
    <alternativeName>
        <fullName evidence="9">Leucyl-tRNA synthetase</fullName>
        <shortName evidence="9">LeuRS</shortName>
    </alternativeName>
</protein>
<comment type="subcellular location">
    <subcellularLocation>
        <location evidence="9">Cytoplasm</location>
    </subcellularLocation>
</comment>
<dbReference type="PRINTS" id="PR00985">
    <property type="entry name" value="TRNASYNTHLEU"/>
</dbReference>
<dbReference type="GO" id="GO:0002161">
    <property type="term" value="F:aminoacyl-tRNA deacylase activity"/>
    <property type="evidence" value="ECO:0007669"/>
    <property type="project" value="InterPro"/>
</dbReference>
<dbReference type="FunFam" id="3.40.50.620:FF:000056">
    <property type="entry name" value="Leucine--tRNA ligase"/>
    <property type="match status" value="1"/>
</dbReference>
<dbReference type="RefSeq" id="WP_034575372.1">
    <property type="nucleotide sequence ID" value="NZ_NBZD01000004.1"/>
</dbReference>
<dbReference type="HAMAP" id="MF_00049_B">
    <property type="entry name" value="Leu_tRNA_synth_B"/>
    <property type="match status" value="1"/>
</dbReference>
<dbReference type="GO" id="GO:0005829">
    <property type="term" value="C:cytosol"/>
    <property type="evidence" value="ECO:0007669"/>
    <property type="project" value="TreeGrafter"/>
</dbReference>